<dbReference type="EMBL" id="FOSB01000003">
    <property type="protein sequence ID" value="SFJ68521.1"/>
    <property type="molecule type" value="Genomic_DNA"/>
</dbReference>
<protein>
    <submittedName>
        <fullName evidence="2">Uncharacterized protein</fullName>
    </submittedName>
</protein>
<sequence length="83" mass="9270">MRNMVGVLSTVLFLAGILTYLFTLFGYEKLLRVGVVLAFVGFMLSLFASSSVYQKIGAFGNGMILFFAILLPFFVTTFLWNQP</sequence>
<reference evidence="3" key="1">
    <citation type="submission" date="2016-10" db="EMBL/GenBank/DDBJ databases">
        <authorList>
            <person name="Varghese N."/>
            <person name="Submissions S."/>
        </authorList>
    </citation>
    <scope>NUCLEOTIDE SEQUENCE [LARGE SCALE GENOMIC DNA]</scope>
    <source>
        <strain evidence="3">CGMCC 1.3704</strain>
    </source>
</reference>
<gene>
    <name evidence="2" type="ORF">SAMN04487936_103324</name>
</gene>
<dbReference type="AlphaFoldDB" id="A0A1I3TFS9"/>
<name>A0A1I3TFS9_HALDA</name>
<organism evidence="2 3">
    <name type="scientific">Halobacillus dabanensis</name>
    <dbReference type="NCBI Taxonomy" id="240302"/>
    <lineage>
        <taxon>Bacteria</taxon>
        <taxon>Bacillati</taxon>
        <taxon>Bacillota</taxon>
        <taxon>Bacilli</taxon>
        <taxon>Bacillales</taxon>
        <taxon>Bacillaceae</taxon>
        <taxon>Halobacillus</taxon>
    </lineage>
</organism>
<feature type="transmembrane region" description="Helical" evidence="1">
    <location>
        <begin position="34"/>
        <end position="53"/>
    </location>
</feature>
<evidence type="ECO:0000313" key="2">
    <source>
        <dbReference type="EMBL" id="SFJ68521.1"/>
    </source>
</evidence>
<accession>A0A1I3TFS9</accession>
<dbReference type="OrthoDB" id="2913376at2"/>
<dbReference type="Proteomes" id="UP000183557">
    <property type="component" value="Unassembled WGS sequence"/>
</dbReference>
<evidence type="ECO:0000256" key="1">
    <source>
        <dbReference type="SAM" id="Phobius"/>
    </source>
</evidence>
<keyword evidence="1" id="KW-0472">Membrane</keyword>
<feature type="transmembrane region" description="Helical" evidence="1">
    <location>
        <begin position="59"/>
        <end position="80"/>
    </location>
</feature>
<keyword evidence="1" id="KW-1133">Transmembrane helix</keyword>
<keyword evidence="3" id="KW-1185">Reference proteome</keyword>
<proteinExistence type="predicted"/>
<feature type="transmembrane region" description="Helical" evidence="1">
    <location>
        <begin position="6"/>
        <end position="27"/>
    </location>
</feature>
<keyword evidence="1" id="KW-0812">Transmembrane</keyword>
<dbReference type="RefSeq" id="WP_075035912.1">
    <property type="nucleotide sequence ID" value="NZ_FOSB01000003.1"/>
</dbReference>
<evidence type="ECO:0000313" key="3">
    <source>
        <dbReference type="Proteomes" id="UP000183557"/>
    </source>
</evidence>